<organism evidence="2 3">
    <name type="scientific">Puccinia striiformis</name>
    <dbReference type="NCBI Taxonomy" id="27350"/>
    <lineage>
        <taxon>Eukaryota</taxon>
        <taxon>Fungi</taxon>
        <taxon>Dikarya</taxon>
        <taxon>Basidiomycota</taxon>
        <taxon>Pucciniomycotina</taxon>
        <taxon>Pucciniomycetes</taxon>
        <taxon>Pucciniales</taxon>
        <taxon>Pucciniaceae</taxon>
        <taxon>Puccinia</taxon>
    </lineage>
</organism>
<evidence type="ECO:0000313" key="3">
    <source>
        <dbReference type="Proteomes" id="UP000238274"/>
    </source>
</evidence>
<dbReference type="Proteomes" id="UP000238274">
    <property type="component" value="Unassembled WGS sequence"/>
</dbReference>
<keyword evidence="3" id="KW-1185">Reference proteome</keyword>
<reference evidence="2 3" key="1">
    <citation type="submission" date="2017-12" db="EMBL/GenBank/DDBJ databases">
        <title>Gene loss provides genomic basis for host adaptation in cereal stripe rust fungi.</title>
        <authorList>
            <person name="Xia C."/>
        </authorList>
    </citation>
    <scope>NUCLEOTIDE SEQUENCE [LARGE SCALE GENOMIC DNA]</scope>
    <source>
        <strain evidence="2 3">93TX-2</strain>
    </source>
</reference>
<sequence length="269" mass="30016">NRAQVYKRTSWELQQNYKRAQKLTRQVLCSHYRLSPSSKSRVLLASNFETSSMKLSQSAPRLHRILSSTLILILVVSQHAFPMPPPRIRLSGARGMSRSDEVAAPSRLRPPVTLSMTQVIRQLNLLGDIADQNFSQQRGKKGIRNPGADVSHLSAGFSQDHQAATQLSPRVRVFSECGFSRQNDKGEDGSACKKAGSQLEKVRHKELESRLGESSSVGEFIVASASKNSRPTFQGMYFPTLPELFLILFEEFLRRLVGSCCARGGFHDQ</sequence>
<gene>
    <name evidence="2" type="ORF">PSHT_14482</name>
</gene>
<dbReference type="VEuPathDB" id="FungiDB:PSTT_11751"/>
<dbReference type="EMBL" id="PKSM01000327">
    <property type="protein sequence ID" value="POV97604.1"/>
    <property type="molecule type" value="Genomic_DNA"/>
</dbReference>
<keyword evidence="1" id="KW-0472">Membrane</keyword>
<reference evidence="3" key="2">
    <citation type="journal article" date="2018" name="BMC Genomics">
        <title>Genomic insights into host adaptation between the wheat stripe rust pathogen (Puccinia striiformis f. sp. tritici) and the barley stripe rust pathogen (Puccinia striiformis f. sp. hordei).</title>
        <authorList>
            <person name="Xia C."/>
            <person name="Wang M."/>
            <person name="Yin C."/>
            <person name="Cornejo O.E."/>
            <person name="Hulbert S.H."/>
            <person name="Chen X."/>
        </authorList>
    </citation>
    <scope>NUCLEOTIDE SEQUENCE [LARGE SCALE GENOMIC DNA]</scope>
    <source>
        <strain evidence="3">93TX-2</strain>
    </source>
</reference>
<reference evidence="3" key="3">
    <citation type="journal article" date="2018" name="Mol. Plant Microbe Interact.">
        <title>Genome sequence resources for the wheat stripe rust pathogen (Puccinia striiformis f. sp. tritici) and the barley stripe rust pathogen (Puccinia striiformis f. sp. hordei).</title>
        <authorList>
            <person name="Xia C."/>
            <person name="Wang M."/>
            <person name="Yin C."/>
            <person name="Cornejo O.E."/>
            <person name="Hulbert S.H."/>
            <person name="Chen X."/>
        </authorList>
    </citation>
    <scope>NUCLEOTIDE SEQUENCE [LARGE SCALE GENOMIC DNA]</scope>
    <source>
        <strain evidence="3">93TX-2</strain>
    </source>
</reference>
<evidence type="ECO:0000256" key="1">
    <source>
        <dbReference type="SAM" id="Phobius"/>
    </source>
</evidence>
<evidence type="ECO:0000313" key="2">
    <source>
        <dbReference type="EMBL" id="POV97604.1"/>
    </source>
</evidence>
<feature type="non-terminal residue" evidence="2">
    <location>
        <position position="1"/>
    </location>
</feature>
<accession>A0A2S4UKF5</accession>
<dbReference type="AlphaFoldDB" id="A0A2S4UKF5"/>
<protein>
    <submittedName>
        <fullName evidence="2">Uncharacterized protein</fullName>
    </submittedName>
</protein>
<keyword evidence="1" id="KW-1133">Transmembrane helix</keyword>
<feature type="transmembrane region" description="Helical" evidence="1">
    <location>
        <begin position="62"/>
        <end position="81"/>
    </location>
</feature>
<proteinExistence type="predicted"/>
<comment type="caution">
    <text evidence="2">The sequence shown here is derived from an EMBL/GenBank/DDBJ whole genome shotgun (WGS) entry which is preliminary data.</text>
</comment>
<dbReference type="VEuPathDB" id="FungiDB:PSHT_14482"/>
<name>A0A2S4UKF5_9BASI</name>
<keyword evidence="1" id="KW-0812">Transmembrane</keyword>